<keyword evidence="1" id="KW-0472">Membrane</keyword>
<keyword evidence="3" id="KW-1185">Reference proteome</keyword>
<feature type="transmembrane region" description="Helical" evidence="1">
    <location>
        <begin position="12"/>
        <end position="34"/>
    </location>
</feature>
<evidence type="ECO:0000313" key="2">
    <source>
        <dbReference type="EMBL" id="PVI08269.1"/>
    </source>
</evidence>
<evidence type="ECO:0000313" key="3">
    <source>
        <dbReference type="Proteomes" id="UP000244855"/>
    </source>
</evidence>
<gene>
    <name evidence="2" type="ORF">DM02DRAFT_156988</name>
</gene>
<proteinExistence type="predicted"/>
<dbReference type="EMBL" id="KZ805301">
    <property type="protein sequence ID" value="PVI08269.1"/>
    <property type="molecule type" value="Genomic_DNA"/>
</dbReference>
<organism evidence="2 3">
    <name type="scientific">Periconia macrospinosa</name>
    <dbReference type="NCBI Taxonomy" id="97972"/>
    <lineage>
        <taxon>Eukaryota</taxon>
        <taxon>Fungi</taxon>
        <taxon>Dikarya</taxon>
        <taxon>Ascomycota</taxon>
        <taxon>Pezizomycotina</taxon>
        <taxon>Dothideomycetes</taxon>
        <taxon>Pleosporomycetidae</taxon>
        <taxon>Pleosporales</taxon>
        <taxon>Massarineae</taxon>
        <taxon>Periconiaceae</taxon>
        <taxon>Periconia</taxon>
    </lineage>
</organism>
<feature type="transmembrane region" description="Helical" evidence="1">
    <location>
        <begin position="79"/>
        <end position="96"/>
    </location>
</feature>
<sequence>MPRRPPQRYRPVTSSTLAGALSLIMPAISCLRIYSNSRSLLPLGYTCAISGITFLLYGYDKMQARNMEWRVKEITLHTLGLLGGWPGALVGMHFFQHKTRKAAFQIPFWMIVSAWQFVWWVIWNGDFKELDKALQS</sequence>
<dbReference type="OrthoDB" id="10259680at2759"/>
<feature type="transmembrane region" description="Helical" evidence="1">
    <location>
        <begin position="40"/>
        <end position="59"/>
    </location>
</feature>
<protein>
    <submittedName>
        <fullName evidence="2">DUF1294-domain-containing protein</fullName>
    </submittedName>
</protein>
<dbReference type="Pfam" id="PF06961">
    <property type="entry name" value="DUF1294"/>
    <property type="match status" value="1"/>
</dbReference>
<dbReference type="InterPro" id="IPR010718">
    <property type="entry name" value="DUF1294"/>
</dbReference>
<accession>A0A2V1EDZ7</accession>
<dbReference type="AlphaFoldDB" id="A0A2V1EDZ7"/>
<keyword evidence="1" id="KW-0812">Transmembrane</keyword>
<evidence type="ECO:0000256" key="1">
    <source>
        <dbReference type="SAM" id="Phobius"/>
    </source>
</evidence>
<feature type="transmembrane region" description="Helical" evidence="1">
    <location>
        <begin position="102"/>
        <end position="122"/>
    </location>
</feature>
<reference evidence="2 3" key="1">
    <citation type="journal article" date="2018" name="Sci. Rep.">
        <title>Comparative genomics provides insights into the lifestyle and reveals functional heterogeneity of dark septate endophytic fungi.</title>
        <authorList>
            <person name="Knapp D.G."/>
            <person name="Nemeth J.B."/>
            <person name="Barry K."/>
            <person name="Hainaut M."/>
            <person name="Henrissat B."/>
            <person name="Johnson J."/>
            <person name="Kuo A."/>
            <person name="Lim J.H.P."/>
            <person name="Lipzen A."/>
            <person name="Nolan M."/>
            <person name="Ohm R.A."/>
            <person name="Tamas L."/>
            <person name="Grigoriev I.V."/>
            <person name="Spatafora J.W."/>
            <person name="Nagy L.G."/>
            <person name="Kovacs G.M."/>
        </authorList>
    </citation>
    <scope>NUCLEOTIDE SEQUENCE [LARGE SCALE GENOMIC DNA]</scope>
    <source>
        <strain evidence="2 3">DSE2036</strain>
    </source>
</reference>
<keyword evidence="1" id="KW-1133">Transmembrane helix</keyword>
<dbReference type="Proteomes" id="UP000244855">
    <property type="component" value="Unassembled WGS sequence"/>
</dbReference>
<name>A0A2V1EDZ7_9PLEO</name>